<proteinExistence type="predicted"/>
<dbReference type="RefSeq" id="WP_164033433.1">
    <property type="nucleotide sequence ID" value="NZ_JAABOQ010000007.1"/>
</dbReference>
<evidence type="ECO:0000313" key="1">
    <source>
        <dbReference type="EMBL" id="NER18747.1"/>
    </source>
</evidence>
<accession>A0A6M0CTA0</accession>
<reference evidence="1 2" key="1">
    <citation type="submission" date="2020-01" db="EMBL/GenBank/DDBJ databases">
        <title>Spongiivirga citrea KCTC 32990T.</title>
        <authorList>
            <person name="Wang G."/>
        </authorList>
    </citation>
    <scope>NUCLEOTIDE SEQUENCE [LARGE SCALE GENOMIC DNA]</scope>
    <source>
        <strain evidence="1 2">KCTC 32990</strain>
    </source>
</reference>
<name>A0A6M0CTA0_9FLAO</name>
<sequence length="229" mass="26667">MSSFIISRKYVTVLLLLFICSFLKGQNNQFGSLSAINLRKGLAKDWKLNFNVTGRQQFARNKLNIEEGYEYLLTDLSVIAAKKTGLNNSLASGYLVRFEKGSTSHRFIEQFTIVSHYNSFRLSHRFRADLTLNKNYAPETRIRYRIAPEIPLSGLAVDEKEFYLKLNNEYLVSFQSDEQDLEIRLVPALGYRITKNNRLEIGLDSRIDSFLNNESRKRFWLVLNWYGIL</sequence>
<evidence type="ECO:0000313" key="2">
    <source>
        <dbReference type="Proteomes" id="UP000474296"/>
    </source>
</evidence>
<gene>
    <name evidence="1" type="ORF">GWK10_16125</name>
</gene>
<keyword evidence="2" id="KW-1185">Reference proteome</keyword>
<organism evidence="1 2">
    <name type="scientific">Spongiivirga citrea</name>
    <dbReference type="NCBI Taxonomy" id="1481457"/>
    <lineage>
        <taxon>Bacteria</taxon>
        <taxon>Pseudomonadati</taxon>
        <taxon>Bacteroidota</taxon>
        <taxon>Flavobacteriia</taxon>
        <taxon>Flavobacteriales</taxon>
        <taxon>Flavobacteriaceae</taxon>
        <taxon>Spongiivirga</taxon>
    </lineage>
</organism>
<dbReference type="AlphaFoldDB" id="A0A6M0CTA0"/>
<protein>
    <submittedName>
        <fullName evidence="1">DUF2490 domain-containing protein</fullName>
    </submittedName>
</protein>
<dbReference type="Pfam" id="PF10677">
    <property type="entry name" value="DUF2490"/>
    <property type="match status" value="1"/>
</dbReference>
<dbReference type="InterPro" id="IPR019619">
    <property type="entry name" value="DUF2490"/>
</dbReference>
<dbReference type="Proteomes" id="UP000474296">
    <property type="component" value="Unassembled WGS sequence"/>
</dbReference>
<dbReference type="EMBL" id="JAABOQ010000007">
    <property type="protein sequence ID" value="NER18747.1"/>
    <property type="molecule type" value="Genomic_DNA"/>
</dbReference>
<comment type="caution">
    <text evidence="1">The sequence shown here is derived from an EMBL/GenBank/DDBJ whole genome shotgun (WGS) entry which is preliminary data.</text>
</comment>